<dbReference type="GO" id="GO:0005778">
    <property type="term" value="C:peroxisomal membrane"/>
    <property type="evidence" value="ECO:0007669"/>
    <property type="project" value="UniProtKB-ARBA"/>
</dbReference>
<reference evidence="11 12" key="1">
    <citation type="journal article" date="2018" name="New Phytol.">
        <title>Phylogenomics of Endogonaceae and evolution of mycorrhizas within Mucoromycota.</title>
        <authorList>
            <person name="Chang Y."/>
            <person name="Desiro A."/>
            <person name="Na H."/>
            <person name="Sandor L."/>
            <person name="Lipzen A."/>
            <person name="Clum A."/>
            <person name="Barry K."/>
            <person name="Grigoriev I.V."/>
            <person name="Martin F.M."/>
            <person name="Stajich J.E."/>
            <person name="Smith M.E."/>
            <person name="Bonito G."/>
            <person name="Spatafora J.W."/>
        </authorList>
    </citation>
    <scope>NUCLEOTIDE SEQUENCE [LARGE SCALE GENOMIC DNA]</scope>
    <source>
        <strain evidence="11 12">GMNB39</strain>
    </source>
</reference>
<organism evidence="11 12">
    <name type="scientific">Jimgerdemannia flammicorona</name>
    <dbReference type="NCBI Taxonomy" id="994334"/>
    <lineage>
        <taxon>Eukaryota</taxon>
        <taxon>Fungi</taxon>
        <taxon>Fungi incertae sedis</taxon>
        <taxon>Mucoromycota</taxon>
        <taxon>Mucoromycotina</taxon>
        <taxon>Endogonomycetes</taxon>
        <taxon>Endogonales</taxon>
        <taxon>Endogonaceae</taxon>
        <taxon>Jimgerdemannia</taxon>
    </lineage>
</organism>
<dbReference type="SMART" id="SM00693">
    <property type="entry name" value="DysFN"/>
    <property type="match status" value="1"/>
</dbReference>
<dbReference type="InterPro" id="IPR002219">
    <property type="entry name" value="PKC_DAG/PE"/>
</dbReference>
<dbReference type="PROSITE" id="PS00479">
    <property type="entry name" value="ZF_DAG_PE_1"/>
    <property type="match status" value="1"/>
</dbReference>
<accession>A0A433DD86</accession>
<evidence type="ECO:0000256" key="9">
    <source>
        <dbReference type="SAM" id="SignalP"/>
    </source>
</evidence>
<feature type="domain" description="Phorbol-ester/DAG-type" evidence="10">
    <location>
        <begin position="40"/>
        <end position="89"/>
    </location>
</feature>
<comment type="caution">
    <text evidence="11">The sequence shown here is derived from an EMBL/GenBank/DDBJ whole genome shotgun (WGS) entry which is preliminary data.</text>
</comment>
<sequence length="675" mass="73296">PSFFLIFSHLFLSFPIFLSFSPFPPSLHLLSTTTMPLLQQHKWEEKSFQALTYCDYCSKLLWGLARQGFQCEVCGLTCHGKCQDLSGSCHGSPNTDTLATHGRPFRDDTSSAGSGRSSDRDRDSPRRKHGFAEDLHRARRQASIESLHHQARGGSSTAANRPPPPIHSDSDPPRARRSLSISYNSADPSIPAPHASHTQPTLGGPAPSPVVSVSTPLPHAPPAKSLLSPTGFGPGSGSGSGPLTGTMTGIGGTSGAILGGGLPNKSHRQAIKQHIQDLVISTAVSVSTGSGVPPDTKEPGLAPQTTAKNFSRFVSRCGVIFEVKEYVLSILNWENPADTTVAMVGWILICFYPKLLLLIPQLVILNIIIANFYKKKSDTFLAPATGPTPLNSVASPTSPSLKRGLPLTNLAATLFPTFDEASPEYLKNMQNIQNMMGEFADGYDAVVFHSRHFNWSAEGGDETLHILQFLLAALAALSVVMWWVPWNLVFAVAGAGMFLGNTQFCKQLGRQALPVLLENGQTVLDKVNGLLKVLEEKIKKQNSVNVVSVFENQRWWAGSGFTPQLLRNERGPWSDISGTRTLPAKEDQPAPAGHAWVDGEWTLDETGPWTDEGTGVTTLVEPDEGGWVYTDHRWENPKRADAKEKDSGRSLTRRRRWVRRARLTGEALGGIAGGR</sequence>
<dbReference type="SMART" id="SM00109">
    <property type="entry name" value="C1"/>
    <property type="match status" value="1"/>
</dbReference>
<keyword evidence="4" id="KW-0862">Zinc</keyword>
<proteinExistence type="predicted"/>
<feature type="signal peptide" evidence="9">
    <location>
        <begin position="1"/>
        <end position="19"/>
    </location>
</feature>
<dbReference type="SUPFAM" id="SSF57889">
    <property type="entry name" value="Cysteine-rich domain"/>
    <property type="match status" value="1"/>
</dbReference>
<gene>
    <name evidence="11" type="ORF">BC936DRAFT_144002</name>
</gene>
<feature type="transmembrane region" description="Helical" evidence="8">
    <location>
        <begin position="469"/>
        <end position="499"/>
    </location>
</feature>
<evidence type="ECO:0000256" key="6">
    <source>
        <dbReference type="ARBA" id="ARBA00023136"/>
    </source>
</evidence>
<dbReference type="GO" id="GO:0007031">
    <property type="term" value="P:peroxisome organization"/>
    <property type="evidence" value="ECO:0007669"/>
    <property type="project" value="TreeGrafter"/>
</dbReference>
<dbReference type="InterPro" id="IPR010482">
    <property type="entry name" value="TECPR1-like_DysF"/>
</dbReference>
<evidence type="ECO:0000256" key="4">
    <source>
        <dbReference type="ARBA" id="ARBA00022833"/>
    </source>
</evidence>
<evidence type="ECO:0000256" key="3">
    <source>
        <dbReference type="ARBA" id="ARBA00022723"/>
    </source>
</evidence>
<evidence type="ECO:0000256" key="2">
    <source>
        <dbReference type="ARBA" id="ARBA00022692"/>
    </source>
</evidence>
<dbReference type="Gene3D" id="3.30.60.20">
    <property type="match status" value="1"/>
</dbReference>
<dbReference type="InterPro" id="IPR006614">
    <property type="entry name" value="Peroxin/Ferlin"/>
</dbReference>
<dbReference type="Proteomes" id="UP000268093">
    <property type="component" value="Unassembled WGS sequence"/>
</dbReference>
<dbReference type="Pfam" id="PF06398">
    <property type="entry name" value="Pex24p"/>
    <property type="match status" value="1"/>
</dbReference>
<dbReference type="Pfam" id="PF00130">
    <property type="entry name" value="C1_1"/>
    <property type="match status" value="1"/>
</dbReference>
<comment type="subcellular location">
    <subcellularLocation>
        <location evidence="1">Membrane</location>
        <topology evidence="1">Multi-pass membrane protein</topology>
    </subcellularLocation>
</comment>
<dbReference type="GO" id="GO:0046872">
    <property type="term" value="F:metal ion binding"/>
    <property type="evidence" value="ECO:0007669"/>
    <property type="project" value="UniProtKB-KW"/>
</dbReference>
<name>A0A433DD86_9FUNG</name>
<feature type="compositionally biased region" description="Basic and acidic residues" evidence="7">
    <location>
        <begin position="117"/>
        <end position="136"/>
    </location>
</feature>
<dbReference type="OrthoDB" id="74314at2759"/>
<evidence type="ECO:0000256" key="8">
    <source>
        <dbReference type="SAM" id="Phobius"/>
    </source>
</evidence>
<dbReference type="InterPro" id="IPR052816">
    <property type="entry name" value="Peroxisomal_Membrane_PEX28-32"/>
</dbReference>
<keyword evidence="5 8" id="KW-1133">Transmembrane helix</keyword>
<dbReference type="EMBL" id="RBNI01002980">
    <property type="protein sequence ID" value="RUP48775.1"/>
    <property type="molecule type" value="Genomic_DNA"/>
</dbReference>
<feature type="non-terminal residue" evidence="11">
    <location>
        <position position="1"/>
    </location>
</feature>
<dbReference type="InterPro" id="IPR046349">
    <property type="entry name" value="C1-like_sf"/>
</dbReference>
<protein>
    <submittedName>
        <fullName evidence="11">Integral peroxisomal membrane peroxin-domain-containing protein</fullName>
    </submittedName>
</protein>
<evidence type="ECO:0000313" key="12">
    <source>
        <dbReference type="Proteomes" id="UP000268093"/>
    </source>
</evidence>
<evidence type="ECO:0000256" key="7">
    <source>
        <dbReference type="SAM" id="MobiDB-lite"/>
    </source>
</evidence>
<evidence type="ECO:0000256" key="1">
    <source>
        <dbReference type="ARBA" id="ARBA00004141"/>
    </source>
</evidence>
<evidence type="ECO:0000259" key="10">
    <source>
        <dbReference type="PROSITE" id="PS50081"/>
    </source>
</evidence>
<dbReference type="AlphaFoldDB" id="A0A433DD86"/>
<keyword evidence="9" id="KW-0732">Signal</keyword>
<dbReference type="CDD" id="cd20810">
    <property type="entry name" value="C1_VAV"/>
    <property type="match status" value="1"/>
</dbReference>
<feature type="region of interest" description="Disordered" evidence="7">
    <location>
        <begin position="97"/>
        <end position="248"/>
    </location>
</feature>
<feature type="chain" id="PRO_5019509667" evidence="9">
    <location>
        <begin position="20"/>
        <end position="675"/>
    </location>
</feature>
<keyword evidence="3" id="KW-0479">Metal-binding</keyword>
<evidence type="ECO:0000256" key="5">
    <source>
        <dbReference type="ARBA" id="ARBA00022989"/>
    </source>
</evidence>
<dbReference type="PANTHER" id="PTHR28304">
    <property type="entry name" value="PEROXISOMAL MEMBRANE PROTEIN PEX29"/>
    <property type="match status" value="1"/>
</dbReference>
<feature type="compositionally biased region" description="Gly residues" evidence="7">
    <location>
        <begin position="232"/>
        <end position="248"/>
    </location>
</feature>
<evidence type="ECO:0000313" key="11">
    <source>
        <dbReference type="EMBL" id="RUP48775.1"/>
    </source>
</evidence>
<keyword evidence="2 8" id="KW-0812">Transmembrane</keyword>
<dbReference type="PROSITE" id="PS50081">
    <property type="entry name" value="ZF_DAG_PE_2"/>
    <property type="match status" value="1"/>
</dbReference>
<keyword evidence="12" id="KW-1185">Reference proteome</keyword>
<dbReference type="PANTHER" id="PTHR28304:SF2">
    <property type="entry name" value="PEROXISOMAL MEMBRANE PROTEIN PEX29"/>
    <property type="match status" value="1"/>
</dbReference>
<keyword evidence="6 8" id="KW-0472">Membrane</keyword>